<accession>F0UAY0</accession>
<feature type="region of interest" description="Disordered" evidence="1">
    <location>
        <begin position="848"/>
        <end position="1490"/>
    </location>
</feature>
<dbReference type="Gene3D" id="2.60.40.10">
    <property type="entry name" value="Immunoglobulins"/>
    <property type="match status" value="1"/>
</dbReference>
<feature type="compositionally biased region" description="Basic and acidic residues" evidence="1">
    <location>
        <begin position="1055"/>
        <end position="1068"/>
    </location>
</feature>
<feature type="compositionally biased region" description="Polar residues" evidence="1">
    <location>
        <begin position="1697"/>
        <end position="1718"/>
    </location>
</feature>
<keyword evidence="2" id="KW-1133">Transmembrane helix</keyword>
<evidence type="ECO:0000313" key="3">
    <source>
        <dbReference type="EMBL" id="EGC43787.1"/>
    </source>
</evidence>
<dbReference type="EMBL" id="DS990637">
    <property type="protein sequence ID" value="EGC43787.1"/>
    <property type="molecule type" value="Genomic_DNA"/>
</dbReference>
<feature type="compositionally biased region" description="Basic and acidic residues" evidence="1">
    <location>
        <begin position="730"/>
        <end position="741"/>
    </location>
</feature>
<feature type="compositionally biased region" description="Acidic residues" evidence="1">
    <location>
        <begin position="1022"/>
        <end position="1034"/>
    </location>
</feature>
<feature type="compositionally biased region" description="Basic and acidic residues" evidence="1">
    <location>
        <begin position="783"/>
        <end position="797"/>
    </location>
</feature>
<feature type="transmembrane region" description="Helical" evidence="2">
    <location>
        <begin position="1801"/>
        <end position="1820"/>
    </location>
</feature>
<feature type="compositionally biased region" description="Acidic residues" evidence="1">
    <location>
        <begin position="262"/>
        <end position="275"/>
    </location>
</feature>
<dbReference type="HOGENOM" id="CLU_239055_0_0_1"/>
<evidence type="ECO:0000256" key="2">
    <source>
        <dbReference type="SAM" id="Phobius"/>
    </source>
</evidence>
<feature type="compositionally biased region" description="Basic and acidic residues" evidence="1">
    <location>
        <begin position="141"/>
        <end position="157"/>
    </location>
</feature>
<sequence length="1840" mass="194356">MADDTRSTITVAIRRSSKSPAIFLAASFTEPAWEPVELDVKPIPPLASQDTAVQTNGHVPDAQYEFSKSFEVALGKHQYKFREGLEGSWFHDKEVDSAVDDEGNESNVLVVEPVMATMKSADSPEKEDVENISNGSVSGVEKADEVKVEHEVSKDDASEAVIAEDVTSTEAILEAQDTKLAEDPLAAENVEASEADTTSKDVPELLENPVEDSHEARADSAPEPVVNELQIVEKEPEGQLQMKNDEGQNTEPAEKNDLAAPDVDEAEPVETEVATDPDATIDDKPPASEPAHTPEPSQQDVVIETPVCEENEENPANAETSIDAAGEELKPEETTIDIESPETEPKVVEQPSQPDAASNLAPASIEEPEDPITPIHTEPTDPIEPAEPAEPTTAIDAPADSEPAQSQVVDENIIPLVNGDVQKEDEADKPAEIGTSGEEYLESTPEGGIAELDTKPDPVPEEKPEEPDVQAPMMEVTAPESEPLVIKDDDSQAGNVIKDVESQDVNIDKEDEPSGEVANPIAQEAPDDVTPDASIEPQENAELVSEPTDEVAPVEDVTTKAAVNDDTTDVPVNEEPAGAGPDPAAPAPPESHEAAPEPEITPEIPVVSATEEPEAPTSEEATIPDGEPVTQQDVIPDSVEPESLVEAEEPVVPDSSDEVVASKPEDDASLEPEPDTPATPEEPEAPESAADTVPETNGNSGEDPEASEPAANLELVQSSTPETEVADEQTTEKVVEPETSKSVDIADPAPDSTPDVAEISTAEEPAAPQLPGDLATNPATTDIPEREVEQTEPETSKPIDGVVAELEPVVRTISTDVLDAPVEKTEPESSQLNGDVVSDLAEPAEVVLPAVPAPSTEVATVETPEAPEELRVPDTTKPADDVVADTAPVSENTASQIADASVEVTDSETLHPSGDDPEPIEPEELAKPIEPEPEPETATEPPPVQAPEVPEDLKEPENLDRDKDAVIPQPEHESVPVATTSDITQASTEPSQPETSIDADNAVTQLDELEPKSAPEAPISEVAEDPTEVVEPDTSEAIGDAVTKSEPDSVLTAWGKDEIPPEPTKAEELPVVDNAVVEPTPEVAPEITREDASDTTVAPTNFTAERELEASVDTNGDLESNEPETTIPATGETVGASAVVEESETPKTPDTETHVAQEIPTADSTEPQAVSAPGLEQEVETPEIPAPMEEPKSSELAPEDEPLATDNADNINPDHKQDGVVTNGDRTDSTDKEEEQQEPLATELPVVIEDVPEPSLDNEPGVSKQEQQISDPEPIAVEEPEHATPAEEPEVEHTAEVESETNEPSQVTKTPVGLEGSKPELTEIEQPAVDSASALGPPQEPNPPPEIDQDIQKLATEEPSAEPELTPSTNFVSEVLPANEPATKNKSGDTFEPAVPLAVAAETDLEVSEQTQHAEPAEKGDGREPPTAAATLESSTAEIVADELESISKSKEQPPASDPEETKASESDEPDTRKEFAVEIEQPTPLKTADYPLIESPIENSLSEPVVPHDNANAATEVPPGMQPKPEVEVLAAPAEEPFVGTNGTTSKSPVEEVPQAPLEEPAVKVAAATLTTALVGAGITQLISNNEDPIADKDVPSTAPAEVFVSAVETSLPSVPEVTSNGISRSIDKAEEGKAVVNGNNSSPVQESDGGATERVLAPANSQEESLASATEPPELAKQSGAVPSAKQAEVYTLPPTATSQTEPIPSNSGEPESTNKSSEPAAAGSEPSPAPDATKSGAASGEAEEPRPTTAGDRSVTSTTIHKRKNFFKALWHAIFTSFFGGVFSVFRRGRRDTTRQTLLVTITIVATLIALPLAFYWRTFTPYIAEYISSVSSFSLI</sequence>
<feature type="compositionally biased region" description="Basic and acidic residues" evidence="1">
    <location>
        <begin position="1415"/>
        <end position="1424"/>
    </location>
</feature>
<feature type="transmembrane region" description="Helical" evidence="2">
    <location>
        <begin position="1772"/>
        <end position="1789"/>
    </location>
</feature>
<feature type="compositionally biased region" description="Basic and acidic residues" evidence="1">
    <location>
        <begin position="951"/>
        <end position="974"/>
    </location>
</feature>
<feature type="region of interest" description="Disordered" evidence="1">
    <location>
        <begin position="186"/>
        <end position="803"/>
    </location>
</feature>
<feature type="compositionally biased region" description="Polar residues" evidence="1">
    <location>
        <begin position="1094"/>
        <end position="1103"/>
    </location>
</feature>
<dbReference type="OrthoDB" id="5350410at2759"/>
<proteinExistence type="predicted"/>
<reference evidence="4" key="1">
    <citation type="submission" date="2008-07" db="EMBL/GenBank/DDBJ databases">
        <title>Annotation of Ajellomyces capsulatus strain H88.</title>
        <authorList>
            <person name="Champion M."/>
            <person name="Cuomo C."/>
            <person name="Ma L.-J."/>
            <person name="Henn M.R."/>
            <person name="Sil A."/>
            <person name="Goldman B."/>
            <person name="Young S.K."/>
            <person name="Kodira C.D."/>
            <person name="Zeng Q."/>
            <person name="Koehrsen M."/>
            <person name="Alvarado L."/>
            <person name="Berlin A."/>
            <person name="Borenstein D."/>
            <person name="Chen Z."/>
            <person name="Engels R."/>
            <person name="Freedman E."/>
            <person name="Gellesch M."/>
            <person name="Goldberg J."/>
            <person name="Griggs A."/>
            <person name="Gujja S."/>
            <person name="Heiman D."/>
            <person name="Hepburn T."/>
            <person name="Howarth C."/>
            <person name="Jen D."/>
            <person name="Larson L."/>
            <person name="Lewis B."/>
            <person name="Mehta T."/>
            <person name="Park D."/>
            <person name="Pearson M."/>
            <person name="Roberts A."/>
            <person name="Saif S."/>
            <person name="Shea T."/>
            <person name="Shenoy N."/>
            <person name="Sisk P."/>
            <person name="Stolte C."/>
            <person name="Sykes S."/>
            <person name="Walk T."/>
            <person name="White J."/>
            <person name="Yandava C."/>
            <person name="Klein B."/>
            <person name="McEwen J.G."/>
            <person name="Puccia R."/>
            <person name="Goldman G.H."/>
            <person name="Felipe M.S."/>
            <person name="Nino-Vega G."/>
            <person name="San-Blas G."/>
            <person name="Taylor J."/>
            <person name="Mendoza L."/>
            <person name="Galagan J."/>
            <person name="Nusbaum C."/>
            <person name="Birren B."/>
        </authorList>
    </citation>
    <scope>NUCLEOTIDE SEQUENCE [LARGE SCALE GENOMIC DNA]</scope>
    <source>
        <strain evidence="4">H88</strain>
    </source>
</reference>
<feature type="region of interest" description="Disordered" evidence="1">
    <location>
        <begin position="1538"/>
        <end position="1557"/>
    </location>
</feature>
<feature type="compositionally biased region" description="Low complexity" evidence="1">
    <location>
        <begin position="1719"/>
        <end position="1729"/>
    </location>
</feature>
<feature type="region of interest" description="Disordered" evidence="1">
    <location>
        <begin position="1502"/>
        <end position="1524"/>
    </location>
</feature>
<feature type="compositionally biased region" description="Basic and acidic residues" evidence="1">
    <location>
        <begin position="452"/>
        <end position="462"/>
    </location>
</feature>
<feature type="compositionally biased region" description="Low complexity" evidence="1">
    <location>
        <begin position="1427"/>
        <end position="1438"/>
    </location>
</feature>
<feature type="compositionally biased region" description="Basic and acidic residues" evidence="1">
    <location>
        <begin position="1460"/>
        <end position="1477"/>
    </location>
</feature>
<feature type="compositionally biased region" description="Polar residues" evidence="1">
    <location>
        <begin position="889"/>
        <end position="898"/>
    </location>
</feature>
<feature type="compositionally biased region" description="Basic and acidic residues" evidence="1">
    <location>
        <begin position="421"/>
        <end position="431"/>
    </location>
</feature>
<feature type="compositionally biased region" description="Polar residues" evidence="1">
    <location>
        <begin position="1112"/>
        <end position="1128"/>
    </location>
</feature>
<dbReference type="InterPro" id="IPR013783">
    <property type="entry name" value="Ig-like_fold"/>
</dbReference>
<name>F0UAY0_AJEC8</name>
<dbReference type="CDD" id="cd02859">
    <property type="entry name" value="E_set_AMPKbeta_like_N"/>
    <property type="match status" value="1"/>
</dbReference>
<feature type="compositionally biased region" description="Low complexity" evidence="1">
    <location>
        <begin position="389"/>
        <end position="400"/>
    </location>
</feature>
<protein>
    <recommendedName>
        <fullName evidence="5">PT repeat family protein</fullName>
    </recommendedName>
</protein>
<keyword evidence="2" id="KW-0812">Transmembrane</keyword>
<evidence type="ECO:0000313" key="4">
    <source>
        <dbReference type="Proteomes" id="UP000008142"/>
    </source>
</evidence>
<dbReference type="STRING" id="544711.F0UAY0"/>
<feature type="region of interest" description="Disordered" evidence="1">
    <location>
        <begin position="119"/>
        <end position="162"/>
    </location>
</feature>
<gene>
    <name evidence="3" type="ORF">HCEG_03002</name>
</gene>
<feature type="compositionally biased region" description="Basic and acidic residues" evidence="1">
    <location>
        <begin position="1279"/>
        <end position="1296"/>
    </location>
</feature>
<organism evidence="4">
    <name type="scientific">Ajellomyces capsulatus (strain H88)</name>
    <name type="common">Darling's disease fungus</name>
    <name type="synonym">Histoplasma capsulatum</name>
    <dbReference type="NCBI Taxonomy" id="544711"/>
    <lineage>
        <taxon>Eukaryota</taxon>
        <taxon>Fungi</taxon>
        <taxon>Dikarya</taxon>
        <taxon>Ascomycota</taxon>
        <taxon>Pezizomycotina</taxon>
        <taxon>Eurotiomycetes</taxon>
        <taxon>Eurotiomycetidae</taxon>
        <taxon>Onygenales</taxon>
        <taxon>Ajellomycetaceae</taxon>
        <taxon>Histoplasma</taxon>
    </lineage>
</organism>
<dbReference type="Proteomes" id="UP000008142">
    <property type="component" value="Unassembled WGS sequence"/>
</dbReference>
<feature type="compositionally biased region" description="Basic and acidic residues" evidence="1">
    <location>
        <begin position="1144"/>
        <end position="1155"/>
    </location>
</feature>
<feature type="compositionally biased region" description="Basic and acidic residues" evidence="1">
    <location>
        <begin position="211"/>
        <end position="220"/>
    </location>
</feature>
<evidence type="ECO:0008006" key="5">
    <source>
        <dbReference type="Google" id="ProtNLM"/>
    </source>
</evidence>
<dbReference type="OMA" id="SFTEPAW"/>
<feature type="compositionally biased region" description="Polar residues" evidence="1">
    <location>
        <begin position="977"/>
        <end position="995"/>
    </location>
</feature>
<feature type="compositionally biased region" description="Acidic residues" evidence="1">
    <location>
        <begin position="639"/>
        <end position="657"/>
    </location>
</feature>
<feature type="compositionally biased region" description="Low complexity" evidence="1">
    <location>
        <begin position="597"/>
        <end position="621"/>
    </location>
</feature>
<dbReference type="VEuPathDB" id="FungiDB:I7I53_10459"/>
<keyword evidence="2" id="KW-0472">Membrane</keyword>
<feature type="compositionally biased region" description="Basic and acidic residues" evidence="1">
    <location>
        <begin position="868"/>
        <end position="880"/>
    </location>
</feature>
<feature type="compositionally biased region" description="Polar residues" evidence="1">
    <location>
        <begin position="1613"/>
        <end position="1625"/>
    </location>
</feature>
<evidence type="ECO:0000256" key="1">
    <source>
        <dbReference type="SAM" id="MobiDB-lite"/>
    </source>
</evidence>
<feature type="compositionally biased region" description="Polar residues" evidence="1">
    <location>
        <begin position="1661"/>
        <end position="1670"/>
    </location>
</feature>
<feature type="region of interest" description="Disordered" evidence="1">
    <location>
        <begin position="1613"/>
        <end position="1759"/>
    </location>
</feature>